<gene>
    <name evidence="2" type="ORF">ENE75_04320</name>
</gene>
<sequence>MNCDESERLWALVRRLQRAPEALDDAEAQRALTVLTASRSDAAYLLLQRVLVLETALAQIHQGRAAEAGAAPAPTPAAWAAERSGSGASWRPSPFLRDAAVIATGVVGGGAVLAALDGLDDVAGDALDEGLGAVGDLF</sequence>
<feature type="region of interest" description="Disordered" evidence="1">
    <location>
        <begin position="66"/>
        <end position="88"/>
    </location>
</feature>
<keyword evidence="3" id="KW-1185">Reference proteome</keyword>
<comment type="caution">
    <text evidence="2">The sequence shown here is derived from an EMBL/GenBank/DDBJ whole genome shotgun (WGS) entry which is preliminary data.</text>
</comment>
<feature type="compositionally biased region" description="Low complexity" evidence="1">
    <location>
        <begin position="66"/>
        <end position="81"/>
    </location>
</feature>
<name>A0A3S2X3W2_9BURK</name>
<evidence type="ECO:0000313" key="2">
    <source>
        <dbReference type="EMBL" id="RVT54098.1"/>
    </source>
</evidence>
<dbReference type="EMBL" id="SACT01000001">
    <property type="protein sequence ID" value="RVT54098.1"/>
    <property type="molecule type" value="Genomic_DNA"/>
</dbReference>
<dbReference type="AlphaFoldDB" id="A0A3S2X3W2"/>
<evidence type="ECO:0000313" key="3">
    <source>
        <dbReference type="Proteomes" id="UP000288178"/>
    </source>
</evidence>
<evidence type="ECO:0008006" key="4">
    <source>
        <dbReference type="Google" id="ProtNLM"/>
    </source>
</evidence>
<dbReference type="Proteomes" id="UP000288178">
    <property type="component" value="Unassembled WGS sequence"/>
</dbReference>
<accession>A0A3S2X3W2</accession>
<evidence type="ECO:0000256" key="1">
    <source>
        <dbReference type="SAM" id="MobiDB-lite"/>
    </source>
</evidence>
<proteinExistence type="predicted"/>
<dbReference type="OrthoDB" id="5998831at2"/>
<reference evidence="2 3" key="1">
    <citation type="submission" date="2019-01" db="EMBL/GenBank/DDBJ databases">
        <authorList>
            <person name="Chen W.-M."/>
        </authorList>
    </citation>
    <scope>NUCLEOTIDE SEQUENCE [LARGE SCALE GENOMIC DNA]</scope>
    <source>
        <strain evidence="2 3">ICH-3</strain>
    </source>
</reference>
<protein>
    <recommendedName>
        <fullName evidence="4">DUF2076 family protein</fullName>
    </recommendedName>
</protein>
<organism evidence="2 3">
    <name type="scientific">Rubrivivax albus</name>
    <dbReference type="NCBI Taxonomy" id="2499835"/>
    <lineage>
        <taxon>Bacteria</taxon>
        <taxon>Pseudomonadati</taxon>
        <taxon>Pseudomonadota</taxon>
        <taxon>Betaproteobacteria</taxon>
        <taxon>Burkholderiales</taxon>
        <taxon>Sphaerotilaceae</taxon>
        <taxon>Rubrivivax</taxon>
    </lineage>
</organism>
<dbReference type="RefSeq" id="WP_128195943.1">
    <property type="nucleotide sequence ID" value="NZ_SACT01000001.1"/>
</dbReference>